<keyword evidence="6 8" id="KW-0472">Membrane</keyword>
<feature type="transmembrane region" description="Helical" evidence="8">
    <location>
        <begin position="683"/>
        <end position="702"/>
    </location>
</feature>
<evidence type="ECO:0000256" key="6">
    <source>
        <dbReference type="ARBA" id="ARBA00023136"/>
    </source>
</evidence>
<reference evidence="11" key="1">
    <citation type="journal article" date="2017" name="Nat. Microbiol.">
        <title>Global analysis of biosynthetic gene clusters reveals vast potential of secondary metabolite production in Penicillium species.</title>
        <authorList>
            <person name="Nielsen J.C."/>
            <person name="Grijseels S."/>
            <person name="Prigent S."/>
            <person name="Ji B."/>
            <person name="Dainat J."/>
            <person name="Nielsen K.F."/>
            <person name="Frisvad J.C."/>
            <person name="Workman M."/>
            <person name="Nielsen J."/>
        </authorList>
    </citation>
    <scope>NUCLEOTIDE SEQUENCE [LARGE SCALE GENOMIC DNA]</scope>
    <source>
        <strain evidence="11">IBT 29486</strain>
    </source>
</reference>
<evidence type="ECO:0000313" key="10">
    <source>
        <dbReference type="EMBL" id="OQE06423.1"/>
    </source>
</evidence>
<comment type="similarity">
    <text evidence="2">Belongs to the major facilitator superfamily.</text>
</comment>
<dbReference type="GO" id="GO:0005886">
    <property type="term" value="C:plasma membrane"/>
    <property type="evidence" value="ECO:0007669"/>
    <property type="project" value="TreeGrafter"/>
</dbReference>
<keyword evidence="11" id="KW-1185">Reference proteome</keyword>
<dbReference type="InterPro" id="IPR020846">
    <property type="entry name" value="MFS_dom"/>
</dbReference>
<dbReference type="Gene3D" id="1.20.1720.10">
    <property type="entry name" value="Multidrug resistance protein D"/>
    <property type="match status" value="1"/>
</dbReference>
<feature type="transmembrane region" description="Helical" evidence="8">
    <location>
        <begin position="450"/>
        <end position="473"/>
    </location>
</feature>
<feature type="transmembrane region" description="Helical" evidence="8">
    <location>
        <begin position="520"/>
        <end position="539"/>
    </location>
</feature>
<dbReference type="PROSITE" id="PS50850">
    <property type="entry name" value="MFS"/>
    <property type="match status" value="1"/>
</dbReference>
<feature type="transmembrane region" description="Helical" evidence="8">
    <location>
        <begin position="626"/>
        <end position="649"/>
    </location>
</feature>
<feature type="transmembrane region" description="Helical" evidence="8">
    <location>
        <begin position="324"/>
        <end position="349"/>
    </location>
</feature>
<dbReference type="PRINTS" id="PR01036">
    <property type="entry name" value="TCRTETB"/>
</dbReference>
<evidence type="ECO:0000256" key="7">
    <source>
        <dbReference type="ARBA" id="ARBA00023180"/>
    </source>
</evidence>
<evidence type="ECO:0000256" key="1">
    <source>
        <dbReference type="ARBA" id="ARBA00004141"/>
    </source>
</evidence>
<dbReference type="Pfam" id="PF07690">
    <property type="entry name" value="MFS_1"/>
    <property type="match status" value="1"/>
</dbReference>
<evidence type="ECO:0000256" key="5">
    <source>
        <dbReference type="ARBA" id="ARBA00022989"/>
    </source>
</evidence>
<feature type="transmembrane region" description="Helical" evidence="8">
    <location>
        <begin position="392"/>
        <end position="410"/>
    </location>
</feature>
<comment type="caution">
    <text evidence="10">The sequence shown here is derived from an EMBL/GenBank/DDBJ whole genome shotgun (WGS) entry which is preliminary data.</text>
</comment>
<feature type="transmembrane region" description="Helical" evidence="8">
    <location>
        <begin position="722"/>
        <end position="740"/>
    </location>
</feature>
<keyword evidence="4 8" id="KW-0812">Transmembrane</keyword>
<organism evidence="10 11">
    <name type="scientific">Penicillium vulpinum</name>
    <dbReference type="NCBI Taxonomy" id="29845"/>
    <lineage>
        <taxon>Eukaryota</taxon>
        <taxon>Fungi</taxon>
        <taxon>Dikarya</taxon>
        <taxon>Ascomycota</taxon>
        <taxon>Pezizomycotina</taxon>
        <taxon>Eurotiomycetes</taxon>
        <taxon>Eurotiomycetidae</taxon>
        <taxon>Eurotiales</taxon>
        <taxon>Aspergillaceae</taxon>
        <taxon>Penicillium</taxon>
    </lineage>
</organism>
<evidence type="ECO:0000256" key="2">
    <source>
        <dbReference type="ARBA" id="ARBA00008335"/>
    </source>
</evidence>
<dbReference type="Gene3D" id="1.20.1250.20">
    <property type="entry name" value="MFS general substrate transporter like domains"/>
    <property type="match status" value="1"/>
</dbReference>
<evidence type="ECO:0000256" key="3">
    <source>
        <dbReference type="ARBA" id="ARBA00022448"/>
    </source>
</evidence>
<feature type="transmembrane region" description="Helical" evidence="8">
    <location>
        <begin position="592"/>
        <end position="614"/>
    </location>
</feature>
<evidence type="ECO:0000313" key="11">
    <source>
        <dbReference type="Proteomes" id="UP000191518"/>
    </source>
</evidence>
<dbReference type="Pfam" id="PF11899">
    <property type="entry name" value="DUF3419"/>
    <property type="match status" value="1"/>
</dbReference>
<dbReference type="PANTHER" id="PTHR23501:SF187">
    <property type="entry name" value="MAJOR FACILITATOR SUPERFAMILY (MFS) PROFILE DOMAIN-CONTAINING PROTEIN"/>
    <property type="match status" value="1"/>
</dbReference>
<feature type="transmembrane region" description="Helical" evidence="8">
    <location>
        <begin position="797"/>
        <end position="816"/>
    </location>
</feature>
<evidence type="ECO:0000256" key="4">
    <source>
        <dbReference type="ARBA" id="ARBA00022692"/>
    </source>
</evidence>
<dbReference type="CDD" id="cd17502">
    <property type="entry name" value="MFS_Azr1_MDR_like"/>
    <property type="match status" value="1"/>
</dbReference>
<dbReference type="InterPro" id="IPR021829">
    <property type="entry name" value="DUF3419"/>
</dbReference>
<keyword evidence="3" id="KW-0813">Transport</keyword>
<feature type="transmembrane region" description="Helical" evidence="8">
    <location>
        <begin position="655"/>
        <end position="674"/>
    </location>
</feature>
<comment type="subcellular location">
    <subcellularLocation>
        <location evidence="1">Membrane</location>
        <topology evidence="1">Multi-pass membrane protein</topology>
    </subcellularLocation>
</comment>
<dbReference type="PANTHER" id="PTHR23501">
    <property type="entry name" value="MAJOR FACILITATOR SUPERFAMILY"/>
    <property type="match status" value="1"/>
</dbReference>
<protein>
    <recommendedName>
        <fullName evidence="9">Major facilitator superfamily (MFS) profile domain-containing protein</fullName>
    </recommendedName>
</protein>
<evidence type="ECO:0000256" key="8">
    <source>
        <dbReference type="SAM" id="Phobius"/>
    </source>
</evidence>
<dbReference type="Proteomes" id="UP000191518">
    <property type="component" value="Unassembled WGS sequence"/>
</dbReference>
<dbReference type="SUPFAM" id="SSF103473">
    <property type="entry name" value="MFS general substrate transporter"/>
    <property type="match status" value="1"/>
</dbReference>
<dbReference type="InterPro" id="IPR011701">
    <property type="entry name" value="MFS"/>
</dbReference>
<accession>A0A1V6RYB9</accession>
<dbReference type="EMBL" id="MDYP01000018">
    <property type="protein sequence ID" value="OQE06423.1"/>
    <property type="molecule type" value="Genomic_DNA"/>
</dbReference>
<gene>
    <name evidence="10" type="ORF">PENVUL_c018G09514</name>
</gene>
<dbReference type="InterPro" id="IPR036259">
    <property type="entry name" value="MFS_trans_sf"/>
</dbReference>
<feature type="transmembrane region" description="Helical" evidence="8">
    <location>
        <begin position="480"/>
        <end position="500"/>
    </location>
</feature>
<feature type="domain" description="Major facilitator superfamily (MFS) profile" evidence="9">
    <location>
        <begin position="327"/>
        <end position="782"/>
    </location>
</feature>
<keyword evidence="5 8" id="KW-1133">Transmembrane helix</keyword>
<feature type="transmembrane region" description="Helical" evidence="8">
    <location>
        <begin position="551"/>
        <end position="568"/>
    </location>
</feature>
<sequence>MPFVQFVGSHLFSACCSAFRDFLATKTLNEQRNIWLDRIRLVLLSKLVCKLVVNQEGLLWAALGVPNNQLAMIESEAFSGPNPTDRRTRSHAIWRHMVNTLDPVAEQTHVGADNFYYQVRLTGAFTRKCHRDYLSEKVHAKFSSTGALDGLRIHMEETGSARAPQLQPQDWRPCTLNSSVPFPWDMEMFRAHGFSLNRVGARTSGARIDRVNMYASCWICIKVENMPPTTSEIDRIDDLEISKLVPEAYDGLQEKGCGASYYLRPQVPLELWSGRPRFALDPLEIPYLFVQEPLRVPVEEQHQECEAPTQSNNNHLTSKKTWRFWAVFPALCMTTFLSALDTSILSTALPTIALDIDAGELYMWITNSYILSSTVVLPLFGQTANIFGRRWMLIISVVTFALGSGMAGGARNTGLLIAGRTIQGIGGGGINTLVDIVICDLVPLRQRGKYVALMAAVWAIGTVIGPVLGGAFAQYVSWRWVFYINLPLCAASLVLLVLFLRVTHPPRNGTVWYQLKRVDLVGNSILTAAVISILLALTWAGTTYAWSSWRVLLPLILGVGGLFLFYAHQMSRFCAEPSIPLQLFSSGTGTCALWIAFFQSILLYWVGYFLPVYFQAVRSSTATQSGLYVLPITAAIAPFGIITGVIIAMTGKYRIFHFLGYIFLTIASGLFSLLDDHSPARDWAGFQILFGAGSGMIFSSTLPPIQASLPESDVATATSTWAFMRSFGCIWGIVIPTTVFNARVQELLYRVSDLSLRTKLANGGAYAMASQGLMRTLHDSPTLMAEVLSVYQDSLRWVWWISIPFGGIGLLLCIPIKQLELTEDLHTEFGLHREEE</sequence>
<dbReference type="GO" id="GO:0022857">
    <property type="term" value="F:transmembrane transporter activity"/>
    <property type="evidence" value="ECO:0007669"/>
    <property type="project" value="InterPro"/>
</dbReference>
<dbReference type="AlphaFoldDB" id="A0A1V6RYB9"/>
<feature type="transmembrane region" description="Helical" evidence="8">
    <location>
        <begin position="361"/>
        <end position="380"/>
    </location>
</feature>
<proteinExistence type="inferred from homology"/>
<evidence type="ECO:0000259" key="9">
    <source>
        <dbReference type="PROSITE" id="PS50850"/>
    </source>
</evidence>
<name>A0A1V6RYB9_9EURO</name>
<keyword evidence="7" id="KW-0325">Glycoprotein</keyword>